<keyword evidence="11" id="KW-0131">Cell cycle</keyword>
<evidence type="ECO:0000313" key="19">
    <source>
        <dbReference type="Proteomes" id="UP000305881"/>
    </source>
</evidence>
<evidence type="ECO:0000256" key="13">
    <source>
        <dbReference type="SAM" id="Coils"/>
    </source>
</evidence>
<dbReference type="PROSITE" id="PS50110">
    <property type="entry name" value="RESPONSE_REGULATORY"/>
    <property type="match status" value="1"/>
</dbReference>
<evidence type="ECO:0000256" key="9">
    <source>
        <dbReference type="ARBA" id="ARBA00023012"/>
    </source>
</evidence>
<evidence type="ECO:0000256" key="4">
    <source>
        <dbReference type="ARBA" id="ARBA00022553"/>
    </source>
</evidence>
<dbReference type="SUPFAM" id="SSF47384">
    <property type="entry name" value="Homodimeric domain of signal transducing histidine kinase"/>
    <property type="match status" value="1"/>
</dbReference>
<dbReference type="InterPro" id="IPR003594">
    <property type="entry name" value="HATPase_dom"/>
</dbReference>
<dbReference type="Pfam" id="PF00512">
    <property type="entry name" value="HisKA"/>
    <property type="match status" value="1"/>
</dbReference>
<dbReference type="InterPro" id="IPR000014">
    <property type="entry name" value="PAS"/>
</dbReference>
<dbReference type="PROSITE" id="PS50113">
    <property type="entry name" value="PAC"/>
    <property type="match status" value="1"/>
</dbReference>
<dbReference type="RefSeq" id="WP_017839755.1">
    <property type="nucleotide sequence ID" value="NZ_CP035467.1"/>
</dbReference>
<dbReference type="InterPro" id="IPR004358">
    <property type="entry name" value="Sig_transdc_His_kin-like_C"/>
</dbReference>
<dbReference type="Pfam" id="PF08447">
    <property type="entry name" value="PAS_3"/>
    <property type="match status" value="1"/>
</dbReference>
<keyword evidence="13" id="KW-0175">Coiled coil</keyword>
<feature type="domain" description="Histidine kinase" evidence="15">
    <location>
        <begin position="1008"/>
        <end position="1231"/>
    </location>
</feature>
<dbReference type="InterPro" id="IPR000700">
    <property type="entry name" value="PAS-assoc_C"/>
</dbReference>
<keyword evidence="6" id="KW-0547">Nucleotide-binding</keyword>
<dbReference type="Pfam" id="PF00072">
    <property type="entry name" value="Response_reg"/>
    <property type="match status" value="1"/>
</dbReference>
<dbReference type="FunFam" id="1.10.287.130:FF:000038">
    <property type="entry name" value="Sensory transduction histidine kinase"/>
    <property type="match status" value="1"/>
</dbReference>
<dbReference type="SMART" id="SM00388">
    <property type="entry name" value="HisKA"/>
    <property type="match status" value="1"/>
</dbReference>
<dbReference type="GO" id="GO:0005524">
    <property type="term" value="F:ATP binding"/>
    <property type="evidence" value="ECO:0007669"/>
    <property type="project" value="UniProtKB-KW"/>
</dbReference>
<keyword evidence="19" id="KW-1185">Reference proteome</keyword>
<dbReference type="Pfam" id="PF09084">
    <property type="entry name" value="NMT1"/>
    <property type="match status" value="1"/>
</dbReference>
<dbReference type="InterPro" id="IPR003661">
    <property type="entry name" value="HisK_dim/P_dom"/>
</dbReference>
<feature type="domain" description="PAC" evidence="17">
    <location>
        <begin position="939"/>
        <end position="990"/>
    </location>
</feature>
<sequence>MSAGSMPFMVVKTGIVILWCFLYLFLRGAHAAADESALDSDSVSIQLRWEHGFQFAGYYAAIEKGFYRDEGLEVQLKEIDYSKDFVKQVLAGESEYGVTDSTLLIYHLQGDPVVLINQFFQHSPLVFIARRESGIVSPYEMIGKKVALDLSSRGDAALNALLLKTLGDLNKVQRIKATGASYQDLRDGKIDVVTAYATSQPFLLKEQGVEVNVINPLNYGIDYYGDNLFTTRNEIIEHPERVEKISRATTKGWQYALDHPKEIIELIIDRYNPKLSRAYLEYEARMTRQMIIPELIQLGSVDPKRYRLTAEDYQRLGFVEHSLIEDDFFYRLPNAETGPVLAFSAKERAWIKRNPVVRYGGERDWAPYDFVDRNGVHNGLSRDILQLIGQYTGLTFEAEIDDWNNLLQKIRQREIDLLPSLYYSDERADYMLFTEPYQWMLDYFFIHEDVQAKSLADLAGKTIAIPRGFLHDETIKKMFPELSILEVEDLMGALQSVIERKADLLVDAHSVITYWLKRNAITTIRPFKVLPPGEAQQLHMAVRTDLPELHSILNKALAAIPEQEKQQVQDKWFGARFKGQTVAMTSYEQKWLAEHPVIRVAAKRNKLPYESVDRQGRYIGMAADYLAWIAKILRIELDIIPLESWREAKQKVELGEVDIMFEALDSLDDKRLVLTESIFSSPVVIVMGDREPYVDNIREIRHRRLAIVQSYAYASTIADHYPEIDFHYVDSVAEGLTAVSTGSVDALLCTLAAAGYQIADQGIHNIRIVGKTEFTSDLGFAIAQKQAQLAPLFNRALHTIGPSEHQKIRDTWASKSIAEKIDYRLIAWIVGGFLLILAFVFFWNRRLADEVVRRKQSEQEAALLNERLTLAAGIASIGVWELNLTGEPNLLFDDRMFDIYGLPKQPSLAFAEWIARIHPEDRSLVQGVISQLHLRDDQAHNEYRIIRPDGIIRTLYSGSRITGNENNPGKIIGVSWDISERKNAEIALAKAKEQAESANQAKSRFLANMSHEIRTPMNAIIGFTDLLDEQIKEPHLKSFVKTIKTAGQNLLALINDILDLSKIEAGKLSIEKQACNPHELFTELGGIFTMKMREKNLALILNVDPAIPRSLVLDAARLRQVLFNLIGNAVKFTDQGHIRLIARTANEDDIRSRLDLCIDVEDTGIGISQEHQQVIFQEFEQSEGQDIRKYGGTGLGLAISRRLVEMMGGEITVASRLGEGSIFTVRLYNVDIASIDESEQIPIGTSHQKIRFHPATVLVVDDIENNRRLLQENFSGTALTVLTVENGLDAVDLVKRQPVDLILMDIRMPVMSGYEAAEIIKSFSDTPIIALTASVMKDEYDRVKTAHFDAYLRKPILKADLIEELAKFLPFDRDETAQVEPYPLVLTTEQQAVLPEVLAALEKLSPQCEQAAFSNNISTMKTFAENVSAIGERYRFTPVLDYAERLERHIDSFDIAEIKQGLNEFSALLEQLRDS</sequence>
<accession>A0A4P9UPH8</accession>
<keyword evidence="14" id="KW-0812">Transmembrane</keyword>
<dbReference type="STRING" id="675511.GCA_000341735_01168"/>
<organism evidence="18 19">
    <name type="scientific">Methylotuvimicrobium buryatense</name>
    <name type="common">Methylomicrobium buryatense</name>
    <dbReference type="NCBI Taxonomy" id="95641"/>
    <lineage>
        <taxon>Bacteria</taxon>
        <taxon>Pseudomonadati</taxon>
        <taxon>Pseudomonadota</taxon>
        <taxon>Gammaproteobacteria</taxon>
        <taxon>Methylococcales</taxon>
        <taxon>Methylococcaceae</taxon>
        <taxon>Methylotuvimicrobium</taxon>
    </lineage>
</organism>
<dbReference type="SMART" id="SM00448">
    <property type="entry name" value="REC"/>
    <property type="match status" value="1"/>
</dbReference>
<dbReference type="CDD" id="cd17546">
    <property type="entry name" value="REC_hyHK_CKI1_RcsC-like"/>
    <property type="match status" value="1"/>
</dbReference>
<keyword evidence="9" id="KW-0902">Two-component regulatory system</keyword>
<feature type="domain" description="Response regulatory" evidence="16">
    <location>
        <begin position="1256"/>
        <end position="1369"/>
    </location>
</feature>
<evidence type="ECO:0000256" key="2">
    <source>
        <dbReference type="ARBA" id="ARBA00004370"/>
    </source>
</evidence>
<name>A0A4P9UPH8_METBY</name>
<keyword evidence="5" id="KW-0808">Transferase</keyword>
<dbReference type="GO" id="GO:0000155">
    <property type="term" value="F:phosphorelay sensor kinase activity"/>
    <property type="evidence" value="ECO:0007669"/>
    <property type="project" value="InterPro"/>
</dbReference>
<dbReference type="PRINTS" id="PR00344">
    <property type="entry name" value="BCTRLSENSOR"/>
</dbReference>
<dbReference type="KEGG" id="mbur:EQU24_09340"/>
<dbReference type="InterPro" id="IPR036890">
    <property type="entry name" value="HATPase_C_sf"/>
</dbReference>
<feature type="modified residue" description="4-aspartylphosphate" evidence="12">
    <location>
        <position position="1305"/>
    </location>
</feature>
<dbReference type="Proteomes" id="UP000305881">
    <property type="component" value="Chromosome"/>
</dbReference>
<keyword evidence="8" id="KW-0067">ATP-binding</keyword>
<dbReference type="InterPro" id="IPR035965">
    <property type="entry name" value="PAS-like_dom_sf"/>
</dbReference>
<evidence type="ECO:0000256" key="8">
    <source>
        <dbReference type="ARBA" id="ARBA00022840"/>
    </source>
</evidence>
<keyword evidence="14" id="KW-1133">Transmembrane helix</keyword>
<dbReference type="PANTHER" id="PTHR43047">
    <property type="entry name" value="TWO-COMPONENT HISTIDINE PROTEIN KINASE"/>
    <property type="match status" value="1"/>
</dbReference>
<feature type="coiled-coil region" evidence="13">
    <location>
        <begin position="981"/>
        <end position="1008"/>
    </location>
</feature>
<protein>
    <recommendedName>
        <fullName evidence="3">histidine kinase</fullName>
        <ecNumber evidence="3">2.7.13.3</ecNumber>
    </recommendedName>
</protein>
<evidence type="ECO:0000256" key="12">
    <source>
        <dbReference type="PROSITE-ProRule" id="PRU00169"/>
    </source>
</evidence>
<dbReference type="SMART" id="SM00387">
    <property type="entry name" value="HATPase_c"/>
    <property type="match status" value="1"/>
</dbReference>
<dbReference type="Gene3D" id="3.30.450.20">
    <property type="entry name" value="PAS domain"/>
    <property type="match status" value="1"/>
</dbReference>
<dbReference type="GO" id="GO:0016020">
    <property type="term" value="C:membrane"/>
    <property type="evidence" value="ECO:0007669"/>
    <property type="project" value="UniProtKB-SubCell"/>
</dbReference>
<evidence type="ECO:0000259" key="16">
    <source>
        <dbReference type="PROSITE" id="PS50110"/>
    </source>
</evidence>
<dbReference type="PROSITE" id="PS50109">
    <property type="entry name" value="HIS_KIN"/>
    <property type="match status" value="1"/>
</dbReference>
<dbReference type="SUPFAM" id="SSF53850">
    <property type="entry name" value="Periplasmic binding protein-like II"/>
    <property type="match status" value="3"/>
</dbReference>
<dbReference type="OrthoDB" id="9792854at2"/>
<keyword evidence="4 12" id="KW-0597">Phosphoprotein</keyword>
<dbReference type="InterPro" id="IPR011006">
    <property type="entry name" value="CheY-like_superfamily"/>
</dbReference>
<feature type="transmembrane region" description="Helical" evidence="14">
    <location>
        <begin position="825"/>
        <end position="844"/>
    </location>
</feature>
<dbReference type="SUPFAM" id="SSF55874">
    <property type="entry name" value="ATPase domain of HSP90 chaperone/DNA topoisomerase II/histidine kinase"/>
    <property type="match status" value="1"/>
</dbReference>
<dbReference type="EC" id="2.7.13.3" evidence="3"/>
<dbReference type="InterPro" id="IPR005467">
    <property type="entry name" value="His_kinase_dom"/>
</dbReference>
<dbReference type="Gene3D" id="3.30.565.10">
    <property type="entry name" value="Histidine kinase-like ATPase, C-terminal domain"/>
    <property type="match status" value="1"/>
</dbReference>
<comment type="subcellular location">
    <subcellularLocation>
        <location evidence="2">Membrane</location>
    </subcellularLocation>
</comment>
<dbReference type="CDD" id="cd00130">
    <property type="entry name" value="PAS"/>
    <property type="match status" value="1"/>
</dbReference>
<evidence type="ECO:0000256" key="5">
    <source>
        <dbReference type="ARBA" id="ARBA00022679"/>
    </source>
</evidence>
<dbReference type="InterPro" id="IPR013655">
    <property type="entry name" value="PAS_fold_3"/>
</dbReference>
<dbReference type="SMART" id="SM00062">
    <property type="entry name" value="PBPb"/>
    <property type="match status" value="2"/>
</dbReference>
<keyword evidence="7" id="KW-0418">Kinase</keyword>
<evidence type="ECO:0000259" key="15">
    <source>
        <dbReference type="PROSITE" id="PS50109"/>
    </source>
</evidence>
<evidence type="ECO:0000256" key="6">
    <source>
        <dbReference type="ARBA" id="ARBA00022741"/>
    </source>
</evidence>
<dbReference type="Pfam" id="PF00497">
    <property type="entry name" value="SBP_bac_3"/>
    <property type="match status" value="2"/>
</dbReference>
<dbReference type="EMBL" id="CP035467">
    <property type="protein sequence ID" value="QCW82420.1"/>
    <property type="molecule type" value="Genomic_DNA"/>
</dbReference>
<proteinExistence type="predicted"/>
<dbReference type="Gene3D" id="3.40.50.2300">
    <property type="match status" value="1"/>
</dbReference>
<dbReference type="SUPFAM" id="SSF52172">
    <property type="entry name" value="CheY-like"/>
    <property type="match status" value="1"/>
</dbReference>
<evidence type="ECO:0000256" key="14">
    <source>
        <dbReference type="SAM" id="Phobius"/>
    </source>
</evidence>
<dbReference type="Pfam" id="PF02518">
    <property type="entry name" value="HATPase_c"/>
    <property type="match status" value="1"/>
</dbReference>
<reference evidence="19" key="1">
    <citation type="journal article" date="2019" name="J. Bacteriol.">
        <title>A Mutagenic Screen Identifies a TonB-Dependent Receptor Required for the Lanthanide Metal Switch in the Type I Methanotroph 'Methylotuvimicrobium buryatense' 5GB1C.</title>
        <authorList>
            <person name="Groom J.D."/>
            <person name="Ford S.M."/>
            <person name="Pesesky M.W."/>
            <person name="Lidstrom M.E."/>
        </authorList>
    </citation>
    <scope>NUCLEOTIDE SEQUENCE [LARGE SCALE GENOMIC DNA]</scope>
    <source>
        <strain evidence="19">5GB1C</strain>
    </source>
</reference>
<evidence type="ECO:0000256" key="10">
    <source>
        <dbReference type="ARBA" id="ARBA00023136"/>
    </source>
</evidence>
<evidence type="ECO:0000256" key="1">
    <source>
        <dbReference type="ARBA" id="ARBA00000085"/>
    </source>
</evidence>
<dbReference type="Gene3D" id="1.10.287.130">
    <property type="match status" value="1"/>
</dbReference>
<evidence type="ECO:0000313" key="18">
    <source>
        <dbReference type="EMBL" id="QCW82420.1"/>
    </source>
</evidence>
<dbReference type="CDD" id="cd16922">
    <property type="entry name" value="HATPase_EvgS-ArcB-TorS-like"/>
    <property type="match status" value="1"/>
</dbReference>
<dbReference type="FunFam" id="3.30.565.10:FF:000010">
    <property type="entry name" value="Sensor histidine kinase RcsC"/>
    <property type="match status" value="1"/>
</dbReference>
<comment type="catalytic activity">
    <reaction evidence="1">
        <text>ATP + protein L-histidine = ADP + protein N-phospho-L-histidine.</text>
        <dbReference type="EC" id="2.7.13.3"/>
    </reaction>
</comment>
<dbReference type="CDD" id="cd01007">
    <property type="entry name" value="PBP2_BvgS_HisK_like"/>
    <property type="match status" value="2"/>
</dbReference>
<dbReference type="Gene3D" id="2.10.70.100">
    <property type="match status" value="1"/>
</dbReference>
<evidence type="ECO:0000256" key="11">
    <source>
        <dbReference type="ARBA" id="ARBA00023306"/>
    </source>
</evidence>
<dbReference type="CDD" id="cd00082">
    <property type="entry name" value="HisKA"/>
    <property type="match status" value="1"/>
</dbReference>
<dbReference type="InterPro" id="IPR001638">
    <property type="entry name" value="Solute-binding_3/MltF_N"/>
</dbReference>
<dbReference type="Gene3D" id="3.40.190.10">
    <property type="entry name" value="Periplasmic binding protein-like II"/>
    <property type="match status" value="6"/>
</dbReference>
<gene>
    <name evidence="18" type="ORF">EQU24_09340</name>
</gene>
<evidence type="ECO:0000256" key="3">
    <source>
        <dbReference type="ARBA" id="ARBA00012438"/>
    </source>
</evidence>
<keyword evidence="10 14" id="KW-0472">Membrane</keyword>
<evidence type="ECO:0000256" key="7">
    <source>
        <dbReference type="ARBA" id="ARBA00022777"/>
    </source>
</evidence>
<dbReference type="SUPFAM" id="SSF55785">
    <property type="entry name" value="PYP-like sensor domain (PAS domain)"/>
    <property type="match status" value="1"/>
</dbReference>
<dbReference type="InterPro" id="IPR015168">
    <property type="entry name" value="SsuA/THI5"/>
</dbReference>
<dbReference type="InterPro" id="IPR001789">
    <property type="entry name" value="Sig_transdc_resp-reg_receiver"/>
</dbReference>
<evidence type="ECO:0000259" key="17">
    <source>
        <dbReference type="PROSITE" id="PS50113"/>
    </source>
</evidence>
<dbReference type="InterPro" id="IPR036097">
    <property type="entry name" value="HisK_dim/P_sf"/>
</dbReference>